<evidence type="ECO:0000313" key="2">
    <source>
        <dbReference type="EMBL" id="KAK3323575.1"/>
    </source>
</evidence>
<feature type="compositionally biased region" description="Basic and acidic residues" evidence="1">
    <location>
        <begin position="13"/>
        <end position="23"/>
    </location>
</feature>
<dbReference type="EMBL" id="JAUEPO010000004">
    <property type="protein sequence ID" value="KAK3323575.1"/>
    <property type="molecule type" value="Genomic_DNA"/>
</dbReference>
<sequence length="197" mass="22327">MARGPKNAPAAAENDKPLPDPRPRRSGTSSPDDELKVFRRQASERLRRAQREEMTYKARTKSAAAHAESLQAKAHFREASKHLRFGLQLAVSVVKSVPYLIRDKREARRLKADDAERQRAVDHQHRQDEKLARERRSDNPTRGPPIWEEATRRDLQAADVTLCAVGPAPRPVPQPGSQSPPTTPEPQVRWRDGGLWF</sequence>
<comment type="caution">
    <text evidence="2">The sequence shown here is derived from an EMBL/GenBank/DDBJ whole genome shotgun (WGS) entry which is preliminary data.</text>
</comment>
<reference evidence="2" key="2">
    <citation type="submission" date="2023-06" db="EMBL/GenBank/DDBJ databases">
        <authorList>
            <consortium name="Lawrence Berkeley National Laboratory"/>
            <person name="Haridas S."/>
            <person name="Hensen N."/>
            <person name="Bonometti L."/>
            <person name="Westerberg I."/>
            <person name="Brannstrom I.O."/>
            <person name="Guillou S."/>
            <person name="Cros-Aarteil S."/>
            <person name="Calhoun S."/>
            <person name="Kuo A."/>
            <person name="Mondo S."/>
            <person name="Pangilinan J."/>
            <person name="Riley R."/>
            <person name="Labutti K."/>
            <person name="Andreopoulos B."/>
            <person name="Lipzen A."/>
            <person name="Chen C."/>
            <person name="Yanf M."/>
            <person name="Daum C."/>
            <person name="Ng V."/>
            <person name="Clum A."/>
            <person name="Steindorff A."/>
            <person name="Ohm R."/>
            <person name="Martin F."/>
            <person name="Silar P."/>
            <person name="Natvig D."/>
            <person name="Lalanne C."/>
            <person name="Gautier V."/>
            <person name="Ament-Velasquez S.L."/>
            <person name="Kruys A."/>
            <person name="Hutchinson M.I."/>
            <person name="Powell A.J."/>
            <person name="Barry K."/>
            <person name="Miller A.N."/>
            <person name="Grigoriev I.V."/>
            <person name="Debuchy R."/>
            <person name="Gladieux P."/>
            <person name="Thoren M.H."/>
            <person name="Johannesson H."/>
        </authorList>
    </citation>
    <scope>NUCLEOTIDE SEQUENCE</scope>
    <source>
        <strain evidence="2">SMH4131-1</strain>
    </source>
</reference>
<feature type="compositionally biased region" description="Basic and acidic residues" evidence="1">
    <location>
        <begin position="188"/>
        <end position="197"/>
    </location>
</feature>
<evidence type="ECO:0000313" key="3">
    <source>
        <dbReference type="Proteomes" id="UP001286456"/>
    </source>
</evidence>
<dbReference type="Proteomes" id="UP001286456">
    <property type="component" value="Unassembled WGS sequence"/>
</dbReference>
<feature type="compositionally biased region" description="Basic and acidic residues" evidence="1">
    <location>
        <begin position="33"/>
        <end position="56"/>
    </location>
</feature>
<keyword evidence="3" id="KW-1185">Reference proteome</keyword>
<proteinExistence type="predicted"/>
<protein>
    <submittedName>
        <fullName evidence="2">Uncharacterized protein</fullName>
    </submittedName>
</protein>
<feature type="region of interest" description="Disordered" evidence="1">
    <location>
        <begin position="109"/>
        <end position="197"/>
    </location>
</feature>
<feature type="compositionally biased region" description="Basic and acidic residues" evidence="1">
    <location>
        <begin position="109"/>
        <end position="139"/>
    </location>
</feature>
<accession>A0AAE0IEE9</accession>
<evidence type="ECO:0000256" key="1">
    <source>
        <dbReference type="SAM" id="MobiDB-lite"/>
    </source>
</evidence>
<organism evidence="2 3">
    <name type="scientific">Cercophora scortea</name>
    <dbReference type="NCBI Taxonomy" id="314031"/>
    <lineage>
        <taxon>Eukaryota</taxon>
        <taxon>Fungi</taxon>
        <taxon>Dikarya</taxon>
        <taxon>Ascomycota</taxon>
        <taxon>Pezizomycotina</taxon>
        <taxon>Sordariomycetes</taxon>
        <taxon>Sordariomycetidae</taxon>
        <taxon>Sordariales</taxon>
        <taxon>Lasiosphaeriaceae</taxon>
        <taxon>Cercophora</taxon>
    </lineage>
</organism>
<gene>
    <name evidence="2" type="ORF">B0T19DRAFT_208859</name>
</gene>
<reference evidence="2" key="1">
    <citation type="journal article" date="2023" name="Mol. Phylogenet. Evol.">
        <title>Genome-scale phylogeny and comparative genomics of the fungal order Sordariales.</title>
        <authorList>
            <person name="Hensen N."/>
            <person name="Bonometti L."/>
            <person name="Westerberg I."/>
            <person name="Brannstrom I.O."/>
            <person name="Guillou S."/>
            <person name="Cros-Aarteil S."/>
            <person name="Calhoun S."/>
            <person name="Haridas S."/>
            <person name="Kuo A."/>
            <person name="Mondo S."/>
            <person name="Pangilinan J."/>
            <person name="Riley R."/>
            <person name="LaButti K."/>
            <person name="Andreopoulos B."/>
            <person name="Lipzen A."/>
            <person name="Chen C."/>
            <person name="Yan M."/>
            <person name="Daum C."/>
            <person name="Ng V."/>
            <person name="Clum A."/>
            <person name="Steindorff A."/>
            <person name="Ohm R.A."/>
            <person name="Martin F."/>
            <person name="Silar P."/>
            <person name="Natvig D.O."/>
            <person name="Lalanne C."/>
            <person name="Gautier V."/>
            <person name="Ament-Velasquez S.L."/>
            <person name="Kruys A."/>
            <person name="Hutchinson M.I."/>
            <person name="Powell A.J."/>
            <person name="Barry K."/>
            <person name="Miller A.N."/>
            <person name="Grigoriev I.V."/>
            <person name="Debuchy R."/>
            <person name="Gladieux P."/>
            <person name="Hiltunen Thoren M."/>
            <person name="Johannesson H."/>
        </authorList>
    </citation>
    <scope>NUCLEOTIDE SEQUENCE</scope>
    <source>
        <strain evidence="2">SMH4131-1</strain>
    </source>
</reference>
<name>A0AAE0IEE9_9PEZI</name>
<dbReference type="AlphaFoldDB" id="A0AAE0IEE9"/>
<feature type="region of interest" description="Disordered" evidence="1">
    <location>
        <begin position="1"/>
        <end position="68"/>
    </location>
</feature>